<evidence type="ECO:0000313" key="2">
    <source>
        <dbReference type="EMBL" id="KAK3096121.1"/>
    </source>
</evidence>
<evidence type="ECO:0000313" key="3">
    <source>
        <dbReference type="Proteomes" id="UP001186944"/>
    </source>
</evidence>
<organism evidence="2 3">
    <name type="scientific">Pinctada imbricata</name>
    <name type="common">Atlantic pearl-oyster</name>
    <name type="synonym">Pinctada martensii</name>
    <dbReference type="NCBI Taxonomy" id="66713"/>
    <lineage>
        <taxon>Eukaryota</taxon>
        <taxon>Metazoa</taxon>
        <taxon>Spiralia</taxon>
        <taxon>Lophotrochozoa</taxon>
        <taxon>Mollusca</taxon>
        <taxon>Bivalvia</taxon>
        <taxon>Autobranchia</taxon>
        <taxon>Pteriomorphia</taxon>
        <taxon>Pterioida</taxon>
        <taxon>Pterioidea</taxon>
        <taxon>Pteriidae</taxon>
        <taxon>Pinctada</taxon>
    </lineage>
</organism>
<keyword evidence="3" id="KW-1185">Reference proteome</keyword>
<name>A0AA89BVN3_PINIB</name>
<dbReference type="EMBL" id="VSWD01000008">
    <property type="protein sequence ID" value="KAK3096121.1"/>
    <property type="molecule type" value="Genomic_DNA"/>
</dbReference>
<sequence length="81" mass="9007">MDVVDSAPPRSESPWRMQHQTSLTDFDEPPRSPKRQIEEPADGPPSPKSPRHVPCMGANIGMLVSRVRNVRIVAYAPETCV</sequence>
<accession>A0AA89BVN3</accession>
<dbReference type="AlphaFoldDB" id="A0AA89BVN3"/>
<gene>
    <name evidence="2" type="ORF">FSP39_023434</name>
</gene>
<dbReference type="Proteomes" id="UP001186944">
    <property type="component" value="Unassembled WGS sequence"/>
</dbReference>
<feature type="compositionally biased region" description="Basic and acidic residues" evidence="1">
    <location>
        <begin position="28"/>
        <end position="38"/>
    </location>
</feature>
<proteinExistence type="predicted"/>
<feature type="region of interest" description="Disordered" evidence="1">
    <location>
        <begin position="1"/>
        <end position="56"/>
    </location>
</feature>
<evidence type="ECO:0000256" key="1">
    <source>
        <dbReference type="SAM" id="MobiDB-lite"/>
    </source>
</evidence>
<reference evidence="2" key="1">
    <citation type="submission" date="2019-08" db="EMBL/GenBank/DDBJ databases">
        <title>The improved chromosome-level genome for the pearl oyster Pinctada fucata martensii using PacBio sequencing and Hi-C.</title>
        <authorList>
            <person name="Zheng Z."/>
        </authorList>
    </citation>
    <scope>NUCLEOTIDE SEQUENCE</scope>
    <source>
        <strain evidence="2">ZZ-2019</strain>
        <tissue evidence="2">Adductor muscle</tissue>
    </source>
</reference>
<protein>
    <submittedName>
        <fullName evidence="2">Uncharacterized protein</fullName>
    </submittedName>
</protein>
<comment type="caution">
    <text evidence="2">The sequence shown here is derived from an EMBL/GenBank/DDBJ whole genome shotgun (WGS) entry which is preliminary data.</text>
</comment>